<feature type="transmembrane region" description="Helical" evidence="2">
    <location>
        <begin position="470"/>
        <end position="492"/>
    </location>
</feature>
<reference evidence="4" key="1">
    <citation type="journal article" date="2013" name="Genome Announc.">
        <title>Draft genome sequence of the grapevine dieback fungus Eutypa lata UCR-EL1.</title>
        <authorList>
            <person name="Blanco-Ulate B."/>
            <person name="Rolshausen P.E."/>
            <person name="Cantu D."/>
        </authorList>
    </citation>
    <scope>NUCLEOTIDE SEQUENCE [LARGE SCALE GENOMIC DNA]</scope>
    <source>
        <strain evidence="4">UCR-EL1</strain>
    </source>
</reference>
<feature type="transmembrane region" description="Helical" evidence="2">
    <location>
        <begin position="772"/>
        <end position="793"/>
    </location>
</feature>
<keyword evidence="2" id="KW-0812">Transmembrane</keyword>
<feature type="region of interest" description="Disordered" evidence="1">
    <location>
        <begin position="880"/>
        <end position="914"/>
    </location>
</feature>
<dbReference type="Proteomes" id="UP000012174">
    <property type="component" value="Unassembled WGS sequence"/>
</dbReference>
<feature type="transmembrane region" description="Helical" evidence="2">
    <location>
        <begin position="327"/>
        <end position="349"/>
    </location>
</feature>
<protein>
    <submittedName>
        <fullName evidence="3">Putative phosphoribosylaminoimidazole-succinocarboxamide synthase protein</fullName>
    </submittedName>
</protein>
<dbReference type="PANTHER" id="PTHR37544:SF1">
    <property type="entry name" value="PHOSPHORIBOSYLAMINOIMIDAZOLE-SUCCINOCARBOXAMIDE SYNTHASE"/>
    <property type="match status" value="1"/>
</dbReference>
<evidence type="ECO:0000313" key="4">
    <source>
        <dbReference type="Proteomes" id="UP000012174"/>
    </source>
</evidence>
<dbReference type="HOGENOM" id="CLU_011750_0_0_1"/>
<dbReference type="PANTHER" id="PTHR37544">
    <property type="entry name" value="SPRAY-RELATED"/>
    <property type="match status" value="1"/>
</dbReference>
<sequence length="914" mass="102604">MSFQTPNFQHFEPNTTASQVTVVHDPRRETNSTNLHSEVPSRSAQPSAIHYAPTPPSVASEAETYGPERVFGHLRNPITQNANQPVTPSPASPFDGQQLPMAAFLQQDNTLSRDFKDELAIAAEKSVTPGVPDVPYIQYALDALTRRRDDSWGYPKHDSSESDESYPRIHHLVPNATPALFQPHVSRPPPEQPHVPEPSPVMLRPDRAQRPTTSAVPQQYTPDFAPSSQPEWQERPAPSPGVLPFAYQPSSNLPNIRNRPEPTFFPERHTDQNSPRPQSAASIIHFPRDAEHWEAESNSLLALGDPEKARDTPPLTFKPWILQDRSLLFLMMLCLLMIVALIFCAVYSIGRNGFMEYGGTMYGSDYFLFRVLPQLLGAVLLFYAQGVIAASFRVLPFSLMASDDVRERRDAGFLPLYPKSFLWPQLVGPWNVWIPMLNVWLLNFTIPLLCSLFTVKLVDGTWIWATVQGVVWTLVALYVSLLSALVIVFVYWHSRQTGMLAGWDLRTLADIIYISAQSNSLSQYRGTEMYSSRQQMKSWLRDNVEKLGFWSSTEAPELSRWYSIGVPSHEEKVAFQSTGGQMWDRLREASAGSSARRLESDSIDARYQYLPWCFRSGQISLFVVTALILLIALIAVSFNHATDVRYGFVPGLSAAPTPGVFSAANFLYSFLPSLIGMILFLAFQSLDLTLRILTPWGELSRSEGSRAEKSLLVDYAACMPWGATFKAVGNKHWRVAFISFLAPLFLLLPILGGGLFMALTPPSRVVRMYPNVAAFAVVLVLLVLYLLSLISLVPRRDQFRLPHAVTCLAEIISFCCSEELCTDPAFNYPRGPEELRVRLDVASASQGRWAFGCGRANNERLGVKRFSKYTVSPRSVRSKYDRQVRGDGQQQQHLLPDNGSSFFRRDNDNNSEAF</sequence>
<dbReference type="InterPro" id="IPR021840">
    <property type="entry name" value="DUF3433"/>
</dbReference>
<evidence type="ECO:0000313" key="3">
    <source>
        <dbReference type="EMBL" id="EMR64254.1"/>
    </source>
</evidence>
<feature type="transmembrane region" description="Helical" evidence="2">
    <location>
        <begin position="369"/>
        <end position="392"/>
    </location>
</feature>
<dbReference type="AlphaFoldDB" id="M7SDF8"/>
<feature type="region of interest" description="Disordered" evidence="1">
    <location>
        <begin position="1"/>
        <end position="66"/>
    </location>
</feature>
<accession>M7SDF8</accession>
<feature type="region of interest" description="Disordered" evidence="1">
    <location>
        <begin position="179"/>
        <end position="237"/>
    </location>
</feature>
<dbReference type="KEGG" id="ela:UCREL1_8792"/>
<keyword evidence="4" id="KW-1185">Reference proteome</keyword>
<feature type="transmembrane region" description="Helical" evidence="2">
    <location>
        <begin position="735"/>
        <end position="760"/>
    </location>
</feature>
<dbReference type="EMBL" id="KB707099">
    <property type="protein sequence ID" value="EMR64254.1"/>
    <property type="molecule type" value="Genomic_DNA"/>
</dbReference>
<feature type="transmembrane region" description="Helical" evidence="2">
    <location>
        <begin position="660"/>
        <end position="683"/>
    </location>
</feature>
<feature type="compositionally biased region" description="Polar residues" evidence="1">
    <location>
        <begin position="210"/>
        <end position="231"/>
    </location>
</feature>
<keyword evidence="2" id="KW-0472">Membrane</keyword>
<dbReference type="Pfam" id="PF11915">
    <property type="entry name" value="DUF3433"/>
    <property type="match status" value="1"/>
</dbReference>
<evidence type="ECO:0000256" key="2">
    <source>
        <dbReference type="SAM" id="Phobius"/>
    </source>
</evidence>
<dbReference type="eggNOG" id="ENOG502SKGN">
    <property type="taxonomic scope" value="Eukaryota"/>
</dbReference>
<feature type="transmembrane region" description="Helical" evidence="2">
    <location>
        <begin position="619"/>
        <end position="640"/>
    </location>
</feature>
<evidence type="ECO:0000256" key="1">
    <source>
        <dbReference type="SAM" id="MobiDB-lite"/>
    </source>
</evidence>
<feature type="transmembrane region" description="Helical" evidence="2">
    <location>
        <begin position="439"/>
        <end position="458"/>
    </location>
</feature>
<dbReference type="OMA" id="YLPWCLR"/>
<organism evidence="3 4">
    <name type="scientific">Eutypa lata (strain UCR-EL1)</name>
    <name type="common">Grapevine dieback disease fungus</name>
    <name type="synonym">Eutypa armeniacae</name>
    <dbReference type="NCBI Taxonomy" id="1287681"/>
    <lineage>
        <taxon>Eukaryota</taxon>
        <taxon>Fungi</taxon>
        <taxon>Dikarya</taxon>
        <taxon>Ascomycota</taxon>
        <taxon>Pezizomycotina</taxon>
        <taxon>Sordariomycetes</taxon>
        <taxon>Xylariomycetidae</taxon>
        <taxon>Xylariales</taxon>
        <taxon>Diatrypaceae</taxon>
        <taxon>Eutypa</taxon>
    </lineage>
</organism>
<feature type="region of interest" description="Disordered" evidence="1">
    <location>
        <begin position="260"/>
        <end position="279"/>
    </location>
</feature>
<proteinExistence type="predicted"/>
<name>M7SDF8_EUTLA</name>
<feature type="compositionally biased region" description="Polar residues" evidence="1">
    <location>
        <begin position="31"/>
        <end position="46"/>
    </location>
</feature>
<gene>
    <name evidence="3" type="ORF">UCREL1_8792</name>
</gene>
<keyword evidence="2" id="KW-1133">Transmembrane helix</keyword>
<dbReference type="OrthoDB" id="3057599at2759"/>
<dbReference type="STRING" id="1287681.M7SDF8"/>
<feature type="compositionally biased region" description="Polar residues" evidence="1">
    <location>
        <begin position="1"/>
        <end position="21"/>
    </location>
</feature>
<feature type="compositionally biased region" description="Pro residues" evidence="1">
    <location>
        <begin position="186"/>
        <end position="199"/>
    </location>
</feature>